<dbReference type="InterPro" id="IPR029044">
    <property type="entry name" value="Nucleotide-diphossugar_trans"/>
</dbReference>
<comment type="caution">
    <text evidence="3">The sequence shown here is derived from an EMBL/GenBank/DDBJ whole genome shotgun (WGS) entry which is preliminary data.</text>
</comment>
<dbReference type="PANTHER" id="PTHR31362:SF0">
    <property type="entry name" value="EXOSTOSIN DOMAIN-CONTAINING PROTEIN-RELATED"/>
    <property type="match status" value="1"/>
</dbReference>
<keyword evidence="4" id="KW-1185">Reference proteome</keyword>
<dbReference type="PANTHER" id="PTHR31362">
    <property type="entry name" value="GLYCOSYLTRANSFERASE STELLO1-RELATED"/>
    <property type="match status" value="1"/>
</dbReference>
<sequence length="383" mass="42343">MPRISIVTTTIRPSDAIGDYARELDRSGLPGEVIVVGDRRGDAEVAALCGRLSAGGLAVRHVGVADQRDLLRRAGRLRPFLRWNSIQRRNLGYLLAAESSTDIMVSVDDDNLPEVGDYLRHHLVVGSTGRFPAVRSGGGWFNVGEALRCEPPVPLRHRGYPLGRITPPGSHETTHVEGRVVVNAGLWTDDPDIDATTRIALHPEVTAIDAPWNKEAVALAPSTWCPFNSQNTAFHRDVLPATFLWNMREPVGHDVIDRYDDIFMSYFARRLIDHFGDLVCYGPPVVEQRRNDHDLLADLTGEIPGMRLTDGFVDLLRSITLTATTYFDAARELTELLQEAVVELGDDRAPEQAFWLRSLAAVDGWLDAYTALTRDSAPVPAAR</sequence>
<comment type="subcellular location">
    <subcellularLocation>
        <location evidence="1">Golgi apparatus</location>
    </subcellularLocation>
</comment>
<evidence type="ECO:0000313" key="4">
    <source>
        <dbReference type="Proteomes" id="UP001500403"/>
    </source>
</evidence>
<reference evidence="3 4" key="1">
    <citation type="journal article" date="2019" name="Int. J. Syst. Evol. Microbiol.">
        <title>The Global Catalogue of Microorganisms (GCM) 10K type strain sequencing project: providing services to taxonomists for standard genome sequencing and annotation.</title>
        <authorList>
            <consortium name="The Broad Institute Genomics Platform"/>
            <consortium name="The Broad Institute Genome Sequencing Center for Infectious Disease"/>
            <person name="Wu L."/>
            <person name="Ma J."/>
        </authorList>
    </citation>
    <scope>NUCLEOTIDE SEQUENCE [LARGE SCALE GENOMIC DNA]</scope>
    <source>
        <strain evidence="3 4">JCM 9088</strain>
    </source>
</reference>
<dbReference type="InterPro" id="IPR037595">
    <property type="entry name" value="RGP_fam"/>
</dbReference>
<name>A0ABN3X6C1_9ACTN</name>
<dbReference type="EMBL" id="BAAAUD010000026">
    <property type="protein sequence ID" value="GAA2939797.1"/>
    <property type="molecule type" value="Genomic_DNA"/>
</dbReference>
<dbReference type="SUPFAM" id="SSF53448">
    <property type="entry name" value="Nucleotide-diphospho-sugar transferases"/>
    <property type="match status" value="1"/>
</dbReference>
<dbReference type="Proteomes" id="UP001500403">
    <property type="component" value="Unassembled WGS sequence"/>
</dbReference>
<keyword evidence="2" id="KW-0333">Golgi apparatus</keyword>
<evidence type="ECO:0000313" key="3">
    <source>
        <dbReference type="EMBL" id="GAA2939797.1"/>
    </source>
</evidence>
<protein>
    <submittedName>
        <fullName evidence="3">Uncharacterized protein</fullName>
    </submittedName>
</protein>
<evidence type="ECO:0000256" key="1">
    <source>
        <dbReference type="ARBA" id="ARBA00004555"/>
    </source>
</evidence>
<dbReference type="Pfam" id="PF03214">
    <property type="entry name" value="RGP"/>
    <property type="match status" value="1"/>
</dbReference>
<dbReference type="InterPro" id="IPR005049">
    <property type="entry name" value="STL-like"/>
</dbReference>
<evidence type="ECO:0000256" key="2">
    <source>
        <dbReference type="ARBA" id="ARBA00023034"/>
    </source>
</evidence>
<proteinExistence type="predicted"/>
<gene>
    <name evidence="3" type="ORF">GCM10010446_26460</name>
</gene>
<accession>A0ABN3X6C1</accession>
<dbReference type="RefSeq" id="WP_344494667.1">
    <property type="nucleotide sequence ID" value="NZ_BAAAUD010000026.1"/>
</dbReference>
<organism evidence="3 4">
    <name type="scientific">Streptomyces enissocaesilis</name>
    <dbReference type="NCBI Taxonomy" id="332589"/>
    <lineage>
        <taxon>Bacteria</taxon>
        <taxon>Bacillati</taxon>
        <taxon>Actinomycetota</taxon>
        <taxon>Actinomycetes</taxon>
        <taxon>Kitasatosporales</taxon>
        <taxon>Streptomycetaceae</taxon>
        <taxon>Streptomyces</taxon>
        <taxon>Streptomyces rochei group</taxon>
    </lineage>
</organism>